<gene>
    <name evidence="1" type="ORF">PRLR5076_12640</name>
</gene>
<accession>A0A9R1CXW8</accession>
<reference evidence="1" key="1">
    <citation type="journal article" date="2022" name="Int. J. Syst. Evol. Microbiol.">
        <title>Prevotella lacticifex sp. nov., isolated from the rumen of cows.</title>
        <authorList>
            <person name="Shinkai T."/>
            <person name="Ikeyama N."/>
            <person name="Kumagai M."/>
            <person name="Ohmori H."/>
            <person name="Sakamoto M."/>
            <person name="Ohkuma M."/>
            <person name="Mitsumori M."/>
        </authorList>
    </citation>
    <scope>NUCLEOTIDE SEQUENCE</scope>
    <source>
        <strain evidence="1">R5076</strain>
    </source>
</reference>
<sequence>MLKAEYDAISPKDSFFVVSKGGMQSVLTENLKPILPFMEADLWISGNSITATMKDHTLRKYNLQGELIDDFLISNVDRLLYDTDEIRYTTAKNYDDEGNLTGRLSKI</sequence>
<dbReference type="AlphaFoldDB" id="A0A9R1CXW8"/>
<dbReference type="Proteomes" id="UP000825483">
    <property type="component" value="Unassembled WGS sequence"/>
</dbReference>
<dbReference type="EMBL" id="BPUB01000001">
    <property type="protein sequence ID" value="GJG58413.1"/>
    <property type="molecule type" value="Genomic_DNA"/>
</dbReference>
<protein>
    <submittedName>
        <fullName evidence="1">Uncharacterized protein</fullName>
    </submittedName>
</protein>
<evidence type="ECO:0000313" key="1">
    <source>
        <dbReference type="EMBL" id="GJG58413.1"/>
    </source>
</evidence>
<keyword evidence="2" id="KW-1185">Reference proteome</keyword>
<comment type="caution">
    <text evidence="1">The sequence shown here is derived from an EMBL/GenBank/DDBJ whole genome shotgun (WGS) entry which is preliminary data.</text>
</comment>
<name>A0A9R1CXW8_9BACT</name>
<evidence type="ECO:0000313" key="2">
    <source>
        <dbReference type="Proteomes" id="UP000825483"/>
    </source>
</evidence>
<proteinExistence type="predicted"/>
<organism evidence="1 2">
    <name type="scientific">Prevotella lacticifex</name>
    <dbReference type="NCBI Taxonomy" id="2854755"/>
    <lineage>
        <taxon>Bacteria</taxon>
        <taxon>Pseudomonadati</taxon>
        <taxon>Bacteroidota</taxon>
        <taxon>Bacteroidia</taxon>
        <taxon>Bacteroidales</taxon>
        <taxon>Prevotellaceae</taxon>
        <taxon>Prevotella</taxon>
    </lineage>
</organism>